<protein>
    <submittedName>
        <fullName evidence="1">Uncharacterized protein</fullName>
    </submittedName>
</protein>
<dbReference type="Proteomes" id="UP001179952">
    <property type="component" value="Unassembled WGS sequence"/>
</dbReference>
<comment type="caution">
    <text evidence="1">The sequence shown here is derived from an EMBL/GenBank/DDBJ whole genome shotgun (WGS) entry which is preliminary data.</text>
</comment>
<evidence type="ECO:0000313" key="1">
    <source>
        <dbReference type="EMBL" id="KAK1258508.1"/>
    </source>
</evidence>
<keyword evidence="2" id="KW-1185">Reference proteome</keyword>
<sequence length="76" mass="8746">MVWVEMDEREGSLVCPVMTEKQIEILRPQIIQYAIICDQLLEMYKSFIIAQQYFFGLGQGNLYCDPLMASGVPRSP</sequence>
<dbReference type="InterPro" id="IPR044559">
    <property type="entry name" value="WOX13-like"/>
</dbReference>
<dbReference type="EMBL" id="JAUJYN010000016">
    <property type="protein sequence ID" value="KAK1258508.1"/>
    <property type="molecule type" value="Genomic_DNA"/>
</dbReference>
<dbReference type="PANTHER" id="PTHR46777">
    <property type="entry name" value="WUSCHEL-RELATED HOMEOBOX 13"/>
    <property type="match status" value="1"/>
</dbReference>
<organism evidence="1 2">
    <name type="scientific">Acorus gramineus</name>
    <name type="common">Dwarf sweet flag</name>
    <dbReference type="NCBI Taxonomy" id="55184"/>
    <lineage>
        <taxon>Eukaryota</taxon>
        <taxon>Viridiplantae</taxon>
        <taxon>Streptophyta</taxon>
        <taxon>Embryophyta</taxon>
        <taxon>Tracheophyta</taxon>
        <taxon>Spermatophyta</taxon>
        <taxon>Magnoliopsida</taxon>
        <taxon>Liliopsida</taxon>
        <taxon>Acoraceae</taxon>
        <taxon>Acorus</taxon>
    </lineage>
</organism>
<gene>
    <name evidence="1" type="ORF">QJS04_geneDACA011487</name>
</gene>
<evidence type="ECO:0000313" key="2">
    <source>
        <dbReference type="Proteomes" id="UP001179952"/>
    </source>
</evidence>
<reference evidence="1" key="2">
    <citation type="submission" date="2023-06" db="EMBL/GenBank/DDBJ databases">
        <authorList>
            <person name="Ma L."/>
            <person name="Liu K.-W."/>
            <person name="Li Z."/>
            <person name="Hsiao Y.-Y."/>
            <person name="Qi Y."/>
            <person name="Fu T."/>
            <person name="Tang G."/>
            <person name="Zhang D."/>
            <person name="Sun W.-H."/>
            <person name="Liu D.-K."/>
            <person name="Li Y."/>
            <person name="Chen G.-Z."/>
            <person name="Liu X.-D."/>
            <person name="Liao X.-Y."/>
            <person name="Jiang Y.-T."/>
            <person name="Yu X."/>
            <person name="Hao Y."/>
            <person name="Huang J."/>
            <person name="Zhao X.-W."/>
            <person name="Ke S."/>
            <person name="Chen Y.-Y."/>
            <person name="Wu W.-L."/>
            <person name="Hsu J.-L."/>
            <person name="Lin Y.-F."/>
            <person name="Huang M.-D."/>
            <person name="Li C.-Y."/>
            <person name="Huang L."/>
            <person name="Wang Z.-W."/>
            <person name="Zhao X."/>
            <person name="Zhong W.-Y."/>
            <person name="Peng D.-H."/>
            <person name="Ahmad S."/>
            <person name="Lan S."/>
            <person name="Zhang J.-S."/>
            <person name="Tsai W.-C."/>
            <person name="Van De Peer Y."/>
            <person name="Liu Z.-J."/>
        </authorList>
    </citation>
    <scope>NUCLEOTIDE SEQUENCE</scope>
    <source>
        <strain evidence="1">SCP</strain>
        <tissue evidence="1">Leaves</tissue>
    </source>
</reference>
<accession>A0AAV9A2Z5</accession>
<proteinExistence type="predicted"/>
<dbReference type="AlphaFoldDB" id="A0AAV9A2Z5"/>
<reference evidence="1" key="1">
    <citation type="journal article" date="2023" name="Nat. Commun.">
        <title>Diploid and tetraploid genomes of Acorus and the evolution of monocots.</title>
        <authorList>
            <person name="Ma L."/>
            <person name="Liu K.W."/>
            <person name="Li Z."/>
            <person name="Hsiao Y.Y."/>
            <person name="Qi Y."/>
            <person name="Fu T."/>
            <person name="Tang G.D."/>
            <person name="Zhang D."/>
            <person name="Sun W.H."/>
            <person name="Liu D.K."/>
            <person name="Li Y."/>
            <person name="Chen G.Z."/>
            <person name="Liu X.D."/>
            <person name="Liao X.Y."/>
            <person name="Jiang Y.T."/>
            <person name="Yu X."/>
            <person name="Hao Y."/>
            <person name="Huang J."/>
            <person name="Zhao X.W."/>
            <person name="Ke S."/>
            <person name="Chen Y.Y."/>
            <person name="Wu W.L."/>
            <person name="Hsu J.L."/>
            <person name="Lin Y.F."/>
            <person name="Huang M.D."/>
            <person name="Li C.Y."/>
            <person name="Huang L."/>
            <person name="Wang Z.W."/>
            <person name="Zhao X."/>
            <person name="Zhong W.Y."/>
            <person name="Peng D.H."/>
            <person name="Ahmad S."/>
            <person name="Lan S."/>
            <person name="Zhang J.S."/>
            <person name="Tsai W.C."/>
            <person name="Van de Peer Y."/>
            <person name="Liu Z.J."/>
        </authorList>
    </citation>
    <scope>NUCLEOTIDE SEQUENCE</scope>
    <source>
        <strain evidence="1">SCP</strain>
    </source>
</reference>
<name>A0AAV9A2Z5_ACOGR</name>
<dbReference type="GO" id="GO:0003700">
    <property type="term" value="F:DNA-binding transcription factor activity"/>
    <property type="evidence" value="ECO:0007669"/>
    <property type="project" value="InterPro"/>
</dbReference>
<dbReference type="PANTHER" id="PTHR46777:SF5">
    <property type="entry name" value="WUSCHEL-RELATED HOMEOBOX 13"/>
    <property type="match status" value="1"/>
</dbReference>